<gene>
    <name evidence="2" type="ORF">DFH08DRAFT_817594</name>
</gene>
<reference evidence="2" key="1">
    <citation type="submission" date="2023-03" db="EMBL/GenBank/DDBJ databases">
        <title>Massive genome expansion in bonnet fungi (Mycena s.s.) driven by repeated elements and novel gene families across ecological guilds.</title>
        <authorList>
            <consortium name="Lawrence Berkeley National Laboratory"/>
            <person name="Harder C.B."/>
            <person name="Miyauchi S."/>
            <person name="Viragh M."/>
            <person name="Kuo A."/>
            <person name="Thoen E."/>
            <person name="Andreopoulos B."/>
            <person name="Lu D."/>
            <person name="Skrede I."/>
            <person name="Drula E."/>
            <person name="Henrissat B."/>
            <person name="Morin E."/>
            <person name="Kohler A."/>
            <person name="Barry K."/>
            <person name="LaButti K."/>
            <person name="Morin E."/>
            <person name="Salamov A."/>
            <person name="Lipzen A."/>
            <person name="Mereny Z."/>
            <person name="Hegedus B."/>
            <person name="Baldrian P."/>
            <person name="Stursova M."/>
            <person name="Weitz H."/>
            <person name="Taylor A."/>
            <person name="Grigoriev I.V."/>
            <person name="Nagy L.G."/>
            <person name="Martin F."/>
            <person name="Kauserud H."/>
        </authorList>
    </citation>
    <scope>NUCLEOTIDE SEQUENCE</scope>
    <source>
        <strain evidence="2">CBHHK002</strain>
    </source>
</reference>
<organism evidence="2 3">
    <name type="scientific">Mycena albidolilacea</name>
    <dbReference type="NCBI Taxonomy" id="1033008"/>
    <lineage>
        <taxon>Eukaryota</taxon>
        <taxon>Fungi</taxon>
        <taxon>Dikarya</taxon>
        <taxon>Basidiomycota</taxon>
        <taxon>Agaricomycotina</taxon>
        <taxon>Agaricomycetes</taxon>
        <taxon>Agaricomycetidae</taxon>
        <taxon>Agaricales</taxon>
        <taxon>Marasmiineae</taxon>
        <taxon>Mycenaceae</taxon>
        <taxon>Mycena</taxon>
    </lineage>
</organism>
<keyword evidence="3" id="KW-1185">Reference proteome</keyword>
<keyword evidence="1" id="KW-1133">Transmembrane helix</keyword>
<dbReference type="EMBL" id="JARIHO010000046">
    <property type="protein sequence ID" value="KAJ7323559.1"/>
    <property type="molecule type" value="Genomic_DNA"/>
</dbReference>
<proteinExistence type="predicted"/>
<sequence length="367" mass="40148">MASRLTTIRESFGPYQMPNSARTALVPRCCAVVYDCVFAEWSQSVVAWCSPQWPLVALRDVSLCLRTHGLRERSWRGFRRTSAARWSAGEMREVALDRRDGYERCSLAARWGVGCARWLPAASSVRALVAQARGRAMVLALCLLLACGEMGAVALGARLRIRFSHLWHRGARGGCAREAGAGADGGFGGWTEQRPAECARLSYITPEGGLKKLFILDFEIGPNSSLEGTMPPQWYPLVIGKLPVPRKCHGRGAMAATRWVAREKNGILATCATDFEGFWQGTRISTKNVTQLVPCMPRVNFSRPPMPWVSFSRPPVPRVNFSRISKFVTGLNSHSCHGSILAGSVNFVTGLTGHPCHGSIFAGSVNL</sequence>
<feature type="transmembrane region" description="Helical" evidence="1">
    <location>
        <begin position="136"/>
        <end position="159"/>
    </location>
</feature>
<dbReference type="Proteomes" id="UP001218218">
    <property type="component" value="Unassembled WGS sequence"/>
</dbReference>
<keyword evidence="1" id="KW-0812">Transmembrane</keyword>
<keyword evidence="1" id="KW-0472">Membrane</keyword>
<comment type="caution">
    <text evidence="2">The sequence shown here is derived from an EMBL/GenBank/DDBJ whole genome shotgun (WGS) entry which is preliminary data.</text>
</comment>
<name>A0AAD6ZIG9_9AGAR</name>
<evidence type="ECO:0000313" key="3">
    <source>
        <dbReference type="Proteomes" id="UP001218218"/>
    </source>
</evidence>
<protein>
    <submittedName>
        <fullName evidence="2">Uncharacterized protein</fullName>
    </submittedName>
</protein>
<evidence type="ECO:0000313" key="2">
    <source>
        <dbReference type="EMBL" id="KAJ7323559.1"/>
    </source>
</evidence>
<dbReference type="AlphaFoldDB" id="A0AAD6ZIG9"/>
<accession>A0AAD6ZIG9</accession>
<evidence type="ECO:0000256" key="1">
    <source>
        <dbReference type="SAM" id="Phobius"/>
    </source>
</evidence>